<protein>
    <submittedName>
        <fullName evidence="2">Aldo/keto reductase</fullName>
    </submittedName>
</protein>
<evidence type="ECO:0000259" key="1">
    <source>
        <dbReference type="Pfam" id="PF00248"/>
    </source>
</evidence>
<comment type="caution">
    <text evidence="2">The sequence shown here is derived from an EMBL/GenBank/DDBJ whole genome shotgun (WGS) entry which is preliminary data.</text>
</comment>
<proteinExistence type="predicted"/>
<sequence length="265" mass="28588">MNHFSQRPLGQTGLCVSALGLGTVKLGRNQGVKYPSAFELPSDEAAAELIRLANDCGINLIDTAPAYGTSEERLGKLLGAGARNWVICSKTGEEFENGQSRFDFSAAHTRKSVERSLKRLNRDWLDLVLVHSNGEDVDIIENSGAFDALAQLKQQGLIRAFGMSTKTVEGGLLAARESDCVMVTYNPQHTLEQPVLDECQRLGKGVFLKKALASGHLSGDDADPVQHCLDFAFAHPAVTSAIVGTINRHHLRDNIAKAKHSLSGA</sequence>
<name>A0ABT8TAA3_9GAMM</name>
<dbReference type="CDD" id="cd19095">
    <property type="entry name" value="AKR_PA4992-like"/>
    <property type="match status" value="1"/>
</dbReference>
<dbReference type="EMBL" id="JAULRT010000032">
    <property type="protein sequence ID" value="MDO3380871.1"/>
    <property type="molecule type" value="Genomic_DNA"/>
</dbReference>
<reference evidence="2" key="1">
    <citation type="submission" date="2023-07" db="EMBL/GenBank/DDBJ databases">
        <title>Gilvimarinus algae sp. nov., isolated from the surface of Kelp.</title>
        <authorList>
            <person name="Sun Y.Y."/>
            <person name="Gong Y."/>
            <person name="Du Z.J."/>
        </authorList>
    </citation>
    <scope>NUCLEOTIDE SEQUENCE</scope>
    <source>
        <strain evidence="2">SDUM040014</strain>
    </source>
</reference>
<evidence type="ECO:0000313" key="2">
    <source>
        <dbReference type="EMBL" id="MDO3380871.1"/>
    </source>
</evidence>
<accession>A0ABT8TAA3</accession>
<dbReference type="RefSeq" id="WP_302710994.1">
    <property type="nucleotide sequence ID" value="NZ_JAULRT010000032.1"/>
</dbReference>
<dbReference type="PANTHER" id="PTHR43312:SF1">
    <property type="entry name" value="NADP-DEPENDENT OXIDOREDUCTASE DOMAIN-CONTAINING PROTEIN"/>
    <property type="match status" value="1"/>
</dbReference>
<dbReference type="InterPro" id="IPR023210">
    <property type="entry name" value="NADP_OxRdtase_dom"/>
</dbReference>
<gene>
    <name evidence="2" type="ORF">QWI16_01715</name>
</gene>
<dbReference type="InterPro" id="IPR053135">
    <property type="entry name" value="AKR2_Oxidoreductase"/>
</dbReference>
<dbReference type="PANTHER" id="PTHR43312">
    <property type="entry name" value="D-THREO-ALDOSE 1-DEHYDROGENASE"/>
    <property type="match status" value="1"/>
</dbReference>
<feature type="domain" description="NADP-dependent oxidoreductase" evidence="1">
    <location>
        <begin position="19"/>
        <end position="221"/>
    </location>
</feature>
<dbReference type="Proteomes" id="UP001168380">
    <property type="component" value="Unassembled WGS sequence"/>
</dbReference>
<dbReference type="InterPro" id="IPR036812">
    <property type="entry name" value="NAD(P)_OxRdtase_dom_sf"/>
</dbReference>
<evidence type="ECO:0000313" key="3">
    <source>
        <dbReference type="Proteomes" id="UP001168380"/>
    </source>
</evidence>
<dbReference type="Gene3D" id="3.20.20.100">
    <property type="entry name" value="NADP-dependent oxidoreductase domain"/>
    <property type="match status" value="1"/>
</dbReference>
<dbReference type="Pfam" id="PF00248">
    <property type="entry name" value="Aldo_ket_red"/>
    <property type="match status" value="1"/>
</dbReference>
<keyword evidence="3" id="KW-1185">Reference proteome</keyword>
<dbReference type="SUPFAM" id="SSF51430">
    <property type="entry name" value="NAD(P)-linked oxidoreductase"/>
    <property type="match status" value="1"/>
</dbReference>
<organism evidence="2 3">
    <name type="scientific">Gilvimarinus algae</name>
    <dbReference type="NCBI Taxonomy" id="3058037"/>
    <lineage>
        <taxon>Bacteria</taxon>
        <taxon>Pseudomonadati</taxon>
        <taxon>Pseudomonadota</taxon>
        <taxon>Gammaproteobacteria</taxon>
        <taxon>Cellvibrionales</taxon>
        <taxon>Cellvibrionaceae</taxon>
        <taxon>Gilvimarinus</taxon>
    </lineage>
</organism>
<dbReference type="PRINTS" id="PR00069">
    <property type="entry name" value="ALDKETRDTASE"/>
</dbReference>
<dbReference type="InterPro" id="IPR020471">
    <property type="entry name" value="AKR"/>
</dbReference>